<dbReference type="InterPro" id="IPR000119">
    <property type="entry name" value="Hist_DNA-bd"/>
</dbReference>
<dbReference type="GO" id="GO:0003677">
    <property type="term" value="F:DNA binding"/>
    <property type="evidence" value="ECO:0007669"/>
    <property type="project" value="UniProtKB-KW"/>
</dbReference>
<dbReference type="PANTHER" id="PTHR33175:SF3">
    <property type="entry name" value="DNA-BINDING PROTEIN HU-BETA"/>
    <property type="match status" value="1"/>
</dbReference>
<evidence type="ECO:0000256" key="3">
    <source>
        <dbReference type="ARBA" id="ARBA00023125"/>
    </source>
</evidence>
<evidence type="ECO:0000256" key="2">
    <source>
        <dbReference type="ARBA" id="ARBA00023067"/>
    </source>
</evidence>
<evidence type="ECO:0000313" key="6">
    <source>
        <dbReference type="Proteomes" id="UP000240535"/>
    </source>
</evidence>
<dbReference type="EMBL" id="PDHH01000002">
    <property type="protein sequence ID" value="PSM52679.1"/>
    <property type="molecule type" value="Genomic_DNA"/>
</dbReference>
<evidence type="ECO:0000256" key="1">
    <source>
        <dbReference type="ARBA" id="ARBA00010529"/>
    </source>
</evidence>
<comment type="caution">
    <text evidence="5">The sequence shown here is derived from an EMBL/GenBank/DDBJ whole genome shotgun (WGS) entry which is preliminary data.</text>
</comment>
<dbReference type="Gene3D" id="4.10.520.10">
    <property type="entry name" value="IHF-like DNA-binding proteins"/>
    <property type="match status" value="1"/>
</dbReference>
<dbReference type="Proteomes" id="UP000240535">
    <property type="component" value="Unassembled WGS sequence"/>
</dbReference>
<protein>
    <submittedName>
        <fullName evidence="5">DNA-binding protein</fullName>
    </submittedName>
</protein>
<organism evidence="5 6">
    <name type="scientific">Campylobacter blaseri</name>
    <dbReference type="NCBI Taxonomy" id="2042961"/>
    <lineage>
        <taxon>Bacteria</taxon>
        <taxon>Pseudomonadati</taxon>
        <taxon>Campylobacterota</taxon>
        <taxon>Epsilonproteobacteria</taxon>
        <taxon>Campylobacterales</taxon>
        <taxon>Campylobacteraceae</taxon>
        <taxon>Campylobacter</taxon>
    </lineage>
</organism>
<dbReference type="GO" id="GO:0030261">
    <property type="term" value="P:chromosome condensation"/>
    <property type="evidence" value="ECO:0007669"/>
    <property type="project" value="UniProtKB-KW"/>
</dbReference>
<dbReference type="RefSeq" id="WP_106870410.1">
    <property type="nucleotide sequence ID" value="NZ_CP053841.1"/>
</dbReference>
<dbReference type="OrthoDB" id="9799835at2"/>
<sequence>MKKAEFIQLVAQKAGLSKKDTTSVVDAMLEAIKESLVKGESVSFIGFGSFDIAKRAAREGKVPGTNKTYKSPATNVVKFKVGKQLKEAVAKTK</sequence>
<evidence type="ECO:0000313" key="5">
    <source>
        <dbReference type="EMBL" id="PSM52679.1"/>
    </source>
</evidence>
<keyword evidence="6" id="KW-1185">Reference proteome</keyword>
<dbReference type="SMART" id="SM00411">
    <property type="entry name" value="BHL"/>
    <property type="match status" value="1"/>
</dbReference>
<dbReference type="GO" id="GO:0030527">
    <property type="term" value="F:structural constituent of chromatin"/>
    <property type="evidence" value="ECO:0007669"/>
    <property type="project" value="InterPro"/>
</dbReference>
<keyword evidence="2" id="KW-0226">DNA condensation</keyword>
<dbReference type="InterPro" id="IPR010992">
    <property type="entry name" value="IHF-like_DNA-bd_dom_sf"/>
</dbReference>
<dbReference type="CDD" id="cd13831">
    <property type="entry name" value="HU"/>
    <property type="match status" value="1"/>
</dbReference>
<dbReference type="AlphaFoldDB" id="A0A2P8R2G9"/>
<dbReference type="PANTHER" id="PTHR33175">
    <property type="entry name" value="DNA-BINDING PROTEIN HU"/>
    <property type="match status" value="1"/>
</dbReference>
<comment type="similarity">
    <text evidence="1 4">Belongs to the bacterial histone-like protein family.</text>
</comment>
<gene>
    <name evidence="5" type="ORF">CQ405_02810</name>
</gene>
<reference evidence="6" key="1">
    <citation type="submission" date="2017-10" db="EMBL/GenBank/DDBJ databases">
        <title>Campylobacter species from seals.</title>
        <authorList>
            <person name="Gilbert M.J."/>
            <person name="Zomer A.L."/>
            <person name="Timmerman A.J."/>
            <person name="Duim B."/>
            <person name="Wagenaar J.A."/>
        </authorList>
    </citation>
    <scope>NUCLEOTIDE SEQUENCE [LARGE SCALE GENOMIC DNA]</scope>
    <source>
        <strain evidence="6">17S00004-5</strain>
    </source>
</reference>
<dbReference type="PRINTS" id="PR01727">
    <property type="entry name" value="DNABINDINGHU"/>
</dbReference>
<name>A0A2P8R2G9_9BACT</name>
<dbReference type="GO" id="GO:0005829">
    <property type="term" value="C:cytosol"/>
    <property type="evidence" value="ECO:0007669"/>
    <property type="project" value="TreeGrafter"/>
</dbReference>
<dbReference type="Pfam" id="PF00216">
    <property type="entry name" value="Bac_DNA_binding"/>
    <property type="match status" value="1"/>
</dbReference>
<evidence type="ECO:0000256" key="4">
    <source>
        <dbReference type="RuleBase" id="RU003939"/>
    </source>
</evidence>
<dbReference type="SUPFAM" id="SSF47729">
    <property type="entry name" value="IHF-like DNA-binding proteins"/>
    <property type="match status" value="1"/>
</dbReference>
<accession>A0A2P8R2G9</accession>
<keyword evidence="3 5" id="KW-0238">DNA-binding</keyword>
<proteinExistence type="inferred from homology"/>